<dbReference type="Proteomes" id="UP000295680">
    <property type="component" value="Unassembled WGS sequence"/>
</dbReference>
<evidence type="ECO:0008006" key="4">
    <source>
        <dbReference type="Google" id="ProtNLM"/>
    </source>
</evidence>
<feature type="region of interest" description="Disordered" evidence="1">
    <location>
        <begin position="175"/>
        <end position="228"/>
    </location>
</feature>
<dbReference type="AlphaFoldDB" id="A0A4R2JG27"/>
<evidence type="ECO:0000313" key="2">
    <source>
        <dbReference type="EMBL" id="TCO57954.1"/>
    </source>
</evidence>
<gene>
    <name evidence="2" type="ORF">EV192_10516</name>
</gene>
<reference evidence="2 3" key="1">
    <citation type="submission" date="2019-03" db="EMBL/GenBank/DDBJ databases">
        <title>Genomic Encyclopedia of Type Strains, Phase IV (KMG-IV): sequencing the most valuable type-strain genomes for metagenomic binning, comparative biology and taxonomic classification.</title>
        <authorList>
            <person name="Goeker M."/>
        </authorList>
    </citation>
    <scope>NUCLEOTIDE SEQUENCE [LARGE SCALE GENOMIC DNA]</scope>
    <source>
        <strain evidence="2 3">DSM 45934</strain>
    </source>
</reference>
<keyword evidence="3" id="KW-1185">Reference proteome</keyword>
<organism evidence="2 3">
    <name type="scientific">Actinocrispum wychmicini</name>
    <dbReference type="NCBI Taxonomy" id="1213861"/>
    <lineage>
        <taxon>Bacteria</taxon>
        <taxon>Bacillati</taxon>
        <taxon>Actinomycetota</taxon>
        <taxon>Actinomycetes</taxon>
        <taxon>Pseudonocardiales</taxon>
        <taxon>Pseudonocardiaceae</taxon>
        <taxon>Actinocrispum</taxon>
    </lineage>
</organism>
<protein>
    <recommendedName>
        <fullName evidence="4">Class 3 adenylate cyclase</fullName>
    </recommendedName>
</protein>
<comment type="caution">
    <text evidence="2">The sequence shown here is derived from an EMBL/GenBank/DDBJ whole genome shotgun (WGS) entry which is preliminary data.</text>
</comment>
<proteinExistence type="predicted"/>
<dbReference type="EMBL" id="SLWS01000005">
    <property type="protein sequence ID" value="TCO57954.1"/>
    <property type="molecule type" value="Genomic_DNA"/>
</dbReference>
<sequence>MQAMTEPHPASFVVVDVGQFGRLTNPQQLATRASLYRWLIDGFTTGGVQWESCQHEDRGDGVLVVAPASVAKTTLLGPVLDRLTEHVPFGHARLAVHAGEMHHDGRGFVGADVNTVFRLVNSDVSRRALAATTGSCVVLVSDQLYQGIVQHGYRDIRPTDYRQVSISEKETNTSAWLRTPGDPHTAERIARQSHQPRRPGGVTMHVGGDQTITGSTIIGGDMVPRRRR</sequence>
<name>A0A4R2JG27_9PSEU</name>
<evidence type="ECO:0000313" key="3">
    <source>
        <dbReference type="Proteomes" id="UP000295680"/>
    </source>
</evidence>
<evidence type="ECO:0000256" key="1">
    <source>
        <dbReference type="SAM" id="MobiDB-lite"/>
    </source>
</evidence>
<accession>A0A4R2JG27</accession>